<name>A0A0D1ZLR8_EXOME</name>
<feature type="compositionally biased region" description="Low complexity" evidence="1">
    <location>
        <begin position="260"/>
        <end position="271"/>
    </location>
</feature>
<dbReference type="EMBL" id="KN847521">
    <property type="protein sequence ID" value="KIV95532.1"/>
    <property type="molecule type" value="Genomic_DNA"/>
</dbReference>
<dbReference type="HOGENOM" id="CLU_058654_0_0_1"/>
<evidence type="ECO:0000313" key="2">
    <source>
        <dbReference type="EMBL" id="KIV95532.1"/>
    </source>
</evidence>
<proteinExistence type="predicted"/>
<feature type="region of interest" description="Disordered" evidence="1">
    <location>
        <begin position="207"/>
        <end position="291"/>
    </location>
</feature>
<dbReference type="VEuPathDB" id="FungiDB:PV10_03173"/>
<sequence length="351" mass="39468">MGATKANPNSEMASSNTEPRGSDGFAHLSPHIRHISRSTIRRKWKPLPQSSQDRIRANLLSLKARRAGANDHSRVPTMASLKTKSQDSTKQPQRWPGRTKKQEADEEYQAAVDMVTEKLLGRIPRMPFPPSSTNSNPNGNSNNHTDESFSLEATLHRISTLESTLSMHTSTSHLLRAQMKREKRALRRDRAELDTLQTALRSETRLRKVQERGLHPVTRALNHSIDHGVARGQRGKARQRSASAPGDDAEEESSDDDESSQQLQQQRQPQPHLRPTQRNPPSSGTSLNYDLEPDMKNIMTRLRSHLTSMQTNTDGMQPVLQAMDKTKVALDQFVTMRFTGADRDRACGLHD</sequence>
<evidence type="ECO:0000256" key="1">
    <source>
        <dbReference type="SAM" id="MobiDB-lite"/>
    </source>
</evidence>
<organism evidence="2 3">
    <name type="scientific">Exophiala mesophila</name>
    <name type="common">Black yeast-like fungus</name>
    <dbReference type="NCBI Taxonomy" id="212818"/>
    <lineage>
        <taxon>Eukaryota</taxon>
        <taxon>Fungi</taxon>
        <taxon>Dikarya</taxon>
        <taxon>Ascomycota</taxon>
        <taxon>Pezizomycotina</taxon>
        <taxon>Eurotiomycetes</taxon>
        <taxon>Chaetothyriomycetidae</taxon>
        <taxon>Chaetothyriales</taxon>
        <taxon>Herpotrichiellaceae</taxon>
        <taxon>Exophiala</taxon>
    </lineage>
</organism>
<dbReference type="Pfam" id="PF13094">
    <property type="entry name" value="CENP-Q"/>
    <property type="match status" value="1"/>
</dbReference>
<feature type="compositionally biased region" description="Polar residues" evidence="1">
    <location>
        <begin position="276"/>
        <end position="288"/>
    </location>
</feature>
<feature type="compositionally biased region" description="Polar residues" evidence="1">
    <location>
        <begin position="1"/>
        <end position="19"/>
    </location>
</feature>
<feature type="region of interest" description="Disordered" evidence="1">
    <location>
        <begin position="123"/>
        <end position="146"/>
    </location>
</feature>
<keyword evidence="3" id="KW-1185">Reference proteome</keyword>
<dbReference type="OMA" id="QMKNEHP"/>
<feature type="compositionally biased region" description="Low complexity" evidence="1">
    <location>
        <begin position="131"/>
        <end position="143"/>
    </location>
</feature>
<gene>
    <name evidence="2" type="ORF">PV10_03173</name>
</gene>
<feature type="compositionally biased region" description="Polar residues" evidence="1">
    <location>
        <begin position="80"/>
        <end position="92"/>
    </location>
</feature>
<protein>
    <submittedName>
        <fullName evidence="2">Uncharacterized protein</fullName>
    </submittedName>
</protein>
<accession>A0A0D1ZLR8</accession>
<feature type="compositionally biased region" description="Acidic residues" evidence="1">
    <location>
        <begin position="247"/>
        <end position="259"/>
    </location>
</feature>
<feature type="compositionally biased region" description="Low complexity" evidence="1">
    <location>
        <begin position="166"/>
        <end position="175"/>
    </location>
</feature>
<evidence type="ECO:0000313" key="3">
    <source>
        <dbReference type="Proteomes" id="UP000054302"/>
    </source>
</evidence>
<feature type="region of interest" description="Disordered" evidence="1">
    <location>
        <begin position="1"/>
        <end position="31"/>
    </location>
</feature>
<dbReference type="InterPro" id="IPR025212">
    <property type="entry name" value="CAD_CENP-Q"/>
</dbReference>
<dbReference type="GeneID" id="27321018"/>
<dbReference type="Proteomes" id="UP000054302">
    <property type="component" value="Unassembled WGS sequence"/>
</dbReference>
<dbReference type="AlphaFoldDB" id="A0A0D1ZLR8"/>
<feature type="region of interest" description="Disordered" evidence="1">
    <location>
        <begin position="166"/>
        <end position="190"/>
    </location>
</feature>
<dbReference type="OrthoDB" id="2420947at2759"/>
<dbReference type="STRING" id="212818.A0A0D1ZLR8"/>
<feature type="region of interest" description="Disordered" evidence="1">
    <location>
        <begin position="64"/>
        <end position="107"/>
    </location>
</feature>
<reference evidence="2 3" key="1">
    <citation type="submission" date="2015-01" db="EMBL/GenBank/DDBJ databases">
        <title>The Genome Sequence of Exophiala mesophila CBS40295.</title>
        <authorList>
            <consortium name="The Broad Institute Genomics Platform"/>
            <person name="Cuomo C."/>
            <person name="de Hoog S."/>
            <person name="Gorbushina A."/>
            <person name="Stielow B."/>
            <person name="Teixiera M."/>
            <person name="Abouelleil A."/>
            <person name="Chapman S.B."/>
            <person name="Priest M."/>
            <person name="Young S.K."/>
            <person name="Wortman J."/>
            <person name="Nusbaum C."/>
            <person name="Birren B."/>
        </authorList>
    </citation>
    <scope>NUCLEOTIDE SEQUENCE [LARGE SCALE GENOMIC DNA]</scope>
    <source>
        <strain evidence="2 3">CBS 40295</strain>
    </source>
</reference>
<dbReference type="RefSeq" id="XP_016227106.1">
    <property type="nucleotide sequence ID" value="XM_016367588.1"/>
</dbReference>